<evidence type="ECO:0000259" key="7">
    <source>
        <dbReference type="Pfam" id="PF01494"/>
    </source>
</evidence>
<feature type="region of interest" description="Disordered" evidence="6">
    <location>
        <begin position="352"/>
        <end position="372"/>
    </location>
</feature>
<sequence>MTHISGNRPRIAVIGGGIAGLTVAASLLRAGIECTVYEQATVFADAGAGIQIAPNSARILHRLGLAGALERRATRAHAIETRRWQDGVPLARTELGETCVERYGAPYYLIQRADLHRSLLELLPPGVVRHGSACTAVEERPDGVTLRFADGTSEEAGVVVGADGIHSALRDTLVGDRPRFSGHTVHRGLVAADRLPSLFEVPKVLFWLGPNGHVTSYPIAQHGLVHFSAVITSPEWDPEVWSAPSRPGEAAAAFAGWNTEVAELIGAAEVAHHWALFDRDCVGGWSTGRMTLAGDAAHPMVPYLSQGANQAIEDAWVLAELLGAADLDPGPALRRYEELRLPRVREVHRRSRERGHEFHLPDGPQQRLRDRSMPTAERLDDYAWLYGFEAAPVGSR</sequence>
<keyword evidence="4" id="KW-0560">Oxidoreductase</keyword>
<reference evidence="8" key="1">
    <citation type="journal article" date="2014" name="J. Nat. Prod.">
        <title>Strain prioritization for natural product discovery by a high-throughput real-time PCR method.</title>
        <authorList>
            <person name="Hindra"/>
            <person name="Huang T."/>
            <person name="Yang D."/>
            <person name="Rudolf J.D."/>
            <person name="Xie P."/>
            <person name="Xie G."/>
            <person name="Teng Q."/>
            <person name="Lohman J.R."/>
            <person name="Zhu X."/>
            <person name="Huang Y."/>
            <person name="Zhao L.X."/>
            <person name="Jiang Y."/>
            <person name="Duan Y."/>
            <person name="Shen B."/>
        </authorList>
    </citation>
    <scope>NUCLEOTIDE SEQUENCE</scope>
    <source>
        <strain evidence="8">CB00739</strain>
    </source>
</reference>
<evidence type="ECO:0000313" key="8">
    <source>
        <dbReference type="EMBL" id="AIW55568.1"/>
    </source>
</evidence>
<dbReference type="AlphaFoldDB" id="A0A0A0UW98"/>
<dbReference type="GO" id="GO:0004497">
    <property type="term" value="F:monooxygenase activity"/>
    <property type="evidence" value="ECO:0007669"/>
    <property type="project" value="UniProtKB-KW"/>
</dbReference>
<dbReference type="SUPFAM" id="SSF54373">
    <property type="entry name" value="FAD-linked reductases, C-terminal domain"/>
    <property type="match status" value="1"/>
</dbReference>
<keyword evidence="2" id="KW-0285">Flavoprotein</keyword>
<evidence type="ECO:0000256" key="6">
    <source>
        <dbReference type="SAM" id="MobiDB-lite"/>
    </source>
</evidence>
<proteinExistence type="predicted"/>
<dbReference type="InterPro" id="IPR050493">
    <property type="entry name" value="FAD-dep_Monooxygenase_BioMet"/>
</dbReference>
<comment type="cofactor">
    <cofactor evidence="1">
        <name>FAD</name>
        <dbReference type="ChEBI" id="CHEBI:57692"/>
    </cofactor>
</comment>
<dbReference type="SUPFAM" id="SSF51905">
    <property type="entry name" value="FAD/NAD(P)-binding domain"/>
    <property type="match status" value="1"/>
</dbReference>
<dbReference type="GO" id="GO:0071949">
    <property type="term" value="F:FAD binding"/>
    <property type="evidence" value="ECO:0007669"/>
    <property type="project" value="InterPro"/>
</dbReference>
<protein>
    <submittedName>
        <fullName evidence="8">PtmB3</fullName>
    </submittedName>
</protein>
<evidence type="ECO:0000256" key="4">
    <source>
        <dbReference type="ARBA" id="ARBA00023002"/>
    </source>
</evidence>
<dbReference type="PANTHER" id="PTHR13789">
    <property type="entry name" value="MONOOXYGENASE"/>
    <property type="match status" value="1"/>
</dbReference>
<keyword evidence="5" id="KW-0503">Monooxygenase</keyword>
<reference evidence="8" key="2">
    <citation type="submission" date="2017-07" db="EMBL/GenBank/DDBJ databases">
        <authorList>
            <person name="Huang T."/>
            <person name="Rudolf J.D."/>
            <person name="Yang D."/>
            <person name="Xie G."/>
            <person name="Shen B."/>
        </authorList>
    </citation>
    <scope>NUCLEOTIDE SEQUENCE</scope>
    <source>
        <strain evidence="8">CB00739</strain>
    </source>
</reference>
<keyword evidence="3" id="KW-0274">FAD</keyword>
<evidence type="ECO:0000256" key="5">
    <source>
        <dbReference type="ARBA" id="ARBA00023033"/>
    </source>
</evidence>
<dbReference type="PRINTS" id="PR00420">
    <property type="entry name" value="RNGMNOXGNASE"/>
</dbReference>
<dbReference type="Pfam" id="PF01494">
    <property type="entry name" value="FAD_binding_3"/>
    <property type="match status" value="1"/>
</dbReference>
<name>A0A0A0UW98_STRPT</name>
<organism evidence="8">
    <name type="scientific">Streptomyces platensis</name>
    <dbReference type="NCBI Taxonomy" id="58346"/>
    <lineage>
        <taxon>Bacteria</taxon>
        <taxon>Bacillati</taxon>
        <taxon>Actinomycetota</taxon>
        <taxon>Actinomycetes</taxon>
        <taxon>Kitasatosporales</taxon>
        <taxon>Streptomycetaceae</taxon>
        <taxon>Streptomyces</taxon>
    </lineage>
</organism>
<dbReference type="EMBL" id="KJ189771">
    <property type="protein sequence ID" value="AIW55568.1"/>
    <property type="molecule type" value="Genomic_DNA"/>
</dbReference>
<dbReference type="Gene3D" id="3.50.50.60">
    <property type="entry name" value="FAD/NAD(P)-binding domain"/>
    <property type="match status" value="1"/>
</dbReference>
<evidence type="ECO:0000256" key="1">
    <source>
        <dbReference type="ARBA" id="ARBA00001974"/>
    </source>
</evidence>
<feature type="domain" description="FAD-binding" evidence="7">
    <location>
        <begin position="11"/>
        <end position="350"/>
    </location>
</feature>
<dbReference type="PANTHER" id="PTHR13789:SF318">
    <property type="entry name" value="GERANYLGERANYL DIPHOSPHATE REDUCTASE"/>
    <property type="match status" value="1"/>
</dbReference>
<evidence type="ECO:0000256" key="3">
    <source>
        <dbReference type="ARBA" id="ARBA00022827"/>
    </source>
</evidence>
<dbReference type="InterPro" id="IPR002938">
    <property type="entry name" value="FAD-bd"/>
</dbReference>
<dbReference type="InterPro" id="IPR036188">
    <property type="entry name" value="FAD/NAD-bd_sf"/>
</dbReference>
<accession>A0A0A0UW98</accession>
<evidence type="ECO:0000256" key="2">
    <source>
        <dbReference type="ARBA" id="ARBA00022630"/>
    </source>
</evidence>